<dbReference type="InterPro" id="IPR036259">
    <property type="entry name" value="MFS_trans_sf"/>
</dbReference>
<feature type="transmembrane region" description="Helical" evidence="7">
    <location>
        <begin position="404"/>
        <end position="429"/>
    </location>
</feature>
<feature type="domain" description="Major facilitator superfamily (MFS) profile" evidence="8">
    <location>
        <begin position="1"/>
        <end position="434"/>
    </location>
</feature>
<dbReference type="InterPro" id="IPR020846">
    <property type="entry name" value="MFS_dom"/>
</dbReference>
<dbReference type="GeneID" id="39590313"/>
<reference evidence="9 10" key="1">
    <citation type="submission" date="2018-11" db="EMBL/GenBank/DDBJ databases">
        <title>Genome sequence of Apiotrichum porosum DSM 27194.</title>
        <authorList>
            <person name="Aliyu H."/>
            <person name="Gorte O."/>
            <person name="Ochsenreither K."/>
        </authorList>
    </citation>
    <scope>NUCLEOTIDE SEQUENCE [LARGE SCALE GENOMIC DNA]</scope>
    <source>
        <strain evidence="9 10">DSM 27194</strain>
    </source>
</reference>
<dbReference type="PANTHER" id="PTHR23502">
    <property type="entry name" value="MAJOR FACILITATOR SUPERFAMILY"/>
    <property type="match status" value="1"/>
</dbReference>
<dbReference type="PANTHER" id="PTHR23502:SF132">
    <property type="entry name" value="POLYAMINE TRANSPORTER 2-RELATED"/>
    <property type="match status" value="1"/>
</dbReference>
<comment type="caution">
    <text evidence="9">The sequence shown here is derived from an EMBL/GenBank/DDBJ whole genome shotgun (WGS) entry which is preliminary data.</text>
</comment>
<name>A0A427XZK1_9TREE</name>
<evidence type="ECO:0000259" key="8">
    <source>
        <dbReference type="PROSITE" id="PS50850"/>
    </source>
</evidence>
<dbReference type="PROSITE" id="PS50850">
    <property type="entry name" value="MFS"/>
    <property type="match status" value="1"/>
</dbReference>
<organism evidence="9 10">
    <name type="scientific">Apiotrichum porosum</name>
    <dbReference type="NCBI Taxonomy" id="105984"/>
    <lineage>
        <taxon>Eukaryota</taxon>
        <taxon>Fungi</taxon>
        <taxon>Dikarya</taxon>
        <taxon>Basidiomycota</taxon>
        <taxon>Agaricomycotina</taxon>
        <taxon>Tremellomycetes</taxon>
        <taxon>Trichosporonales</taxon>
        <taxon>Trichosporonaceae</taxon>
        <taxon>Apiotrichum</taxon>
    </lineage>
</organism>
<keyword evidence="10" id="KW-1185">Reference proteome</keyword>
<feature type="transmembrane region" description="Helical" evidence="7">
    <location>
        <begin position="339"/>
        <end position="362"/>
    </location>
</feature>
<feature type="transmembrane region" description="Helical" evidence="7">
    <location>
        <begin position="233"/>
        <end position="253"/>
    </location>
</feature>
<evidence type="ECO:0000313" key="10">
    <source>
        <dbReference type="Proteomes" id="UP000279236"/>
    </source>
</evidence>
<evidence type="ECO:0000256" key="2">
    <source>
        <dbReference type="ARBA" id="ARBA00022448"/>
    </source>
</evidence>
<feature type="transmembrane region" description="Helical" evidence="7">
    <location>
        <begin position="313"/>
        <end position="333"/>
    </location>
</feature>
<keyword evidence="3 7" id="KW-0812">Transmembrane</keyword>
<feature type="transmembrane region" description="Helical" evidence="7">
    <location>
        <begin position="93"/>
        <end position="115"/>
    </location>
</feature>
<feature type="transmembrane region" description="Helical" evidence="7">
    <location>
        <begin position="369"/>
        <end position="392"/>
    </location>
</feature>
<evidence type="ECO:0000256" key="3">
    <source>
        <dbReference type="ARBA" id="ARBA00022692"/>
    </source>
</evidence>
<dbReference type="AlphaFoldDB" id="A0A427XZK1"/>
<dbReference type="Proteomes" id="UP000279236">
    <property type="component" value="Unassembled WGS sequence"/>
</dbReference>
<feature type="transmembrane region" description="Helical" evidence="7">
    <location>
        <begin position="127"/>
        <end position="150"/>
    </location>
</feature>
<keyword evidence="4 7" id="KW-1133">Transmembrane helix</keyword>
<dbReference type="EMBL" id="RSCE01000003">
    <property type="protein sequence ID" value="RSH84257.1"/>
    <property type="molecule type" value="Genomic_DNA"/>
</dbReference>
<feature type="transmembrane region" description="Helical" evidence="7">
    <location>
        <begin position="273"/>
        <end position="292"/>
    </location>
</feature>
<feature type="transmembrane region" description="Helical" evidence="7">
    <location>
        <begin position="156"/>
        <end position="178"/>
    </location>
</feature>
<dbReference type="CDD" id="cd17323">
    <property type="entry name" value="MFS_Tpo1_MDR_like"/>
    <property type="match status" value="1"/>
</dbReference>
<evidence type="ECO:0000256" key="5">
    <source>
        <dbReference type="ARBA" id="ARBA00023136"/>
    </source>
</evidence>
<dbReference type="GO" id="GO:0022857">
    <property type="term" value="F:transmembrane transporter activity"/>
    <property type="evidence" value="ECO:0007669"/>
    <property type="project" value="InterPro"/>
</dbReference>
<dbReference type="InterPro" id="IPR011701">
    <property type="entry name" value="MFS"/>
</dbReference>
<accession>A0A427XZK1</accession>
<evidence type="ECO:0000313" key="9">
    <source>
        <dbReference type="EMBL" id="RSH84257.1"/>
    </source>
</evidence>
<proteinExistence type="predicted"/>
<dbReference type="Gene3D" id="1.20.1250.20">
    <property type="entry name" value="MFS general substrate transporter like domains"/>
    <property type="match status" value="1"/>
</dbReference>
<keyword evidence="5 7" id="KW-0472">Membrane</keyword>
<dbReference type="OrthoDB" id="9986881at2759"/>
<dbReference type="GO" id="GO:0005886">
    <property type="term" value="C:plasma membrane"/>
    <property type="evidence" value="ECO:0007669"/>
    <property type="project" value="TreeGrafter"/>
</dbReference>
<evidence type="ECO:0000256" key="6">
    <source>
        <dbReference type="SAM" id="MobiDB-lite"/>
    </source>
</evidence>
<dbReference type="SUPFAM" id="SSF103473">
    <property type="entry name" value="MFS general substrate transporter"/>
    <property type="match status" value="1"/>
</dbReference>
<dbReference type="RefSeq" id="XP_028477705.1">
    <property type="nucleotide sequence ID" value="XM_028621253.1"/>
</dbReference>
<keyword evidence="2" id="KW-0813">Transport</keyword>
<feature type="transmembrane region" description="Helical" evidence="7">
    <location>
        <begin position="70"/>
        <end position="87"/>
    </location>
</feature>
<dbReference type="Pfam" id="PF07690">
    <property type="entry name" value="MFS_1"/>
    <property type="match status" value="1"/>
</dbReference>
<feature type="transmembrane region" description="Helical" evidence="7">
    <location>
        <begin position="41"/>
        <end position="58"/>
    </location>
</feature>
<comment type="subcellular location">
    <subcellularLocation>
        <location evidence="1">Membrane</location>
        <topology evidence="1">Multi-pass membrane protein</topology>
    </subcellularLocation>
</comment>
<gene>
    <name evidence="9" type="ORF">EHS24_005770</name>
</gene>
<sequence>MGSSALSAAIGPIEVEFPGYSAQVYSLGQYKVALVTHAGDLQLTGIYILGFVLGPFLWAPGSEVFGRRPIYIWTLIPLTAFDAAVCGAKSMPALLICRFLAGTFGCSSMTNAAGIISDMFLAEQRGLAMGVFGAMPWLGPVVGPLVGGFLGEADGWRWVAAVVALFSALLAALHIIFLPETYAPVLLRKRATRLSANTGKVYRCHHDVAKPFSHRELITTQLKVPFKLLFTEPIVFTLCLYMACIFGILYMQFTSFPLVFKGARGWTSGESALAFIPMSIGCNLALLYMVFWGNPKYAKGLQELGYQPPEARLPSGFTGSVMLPVGLFIFAWTCVPVHIHWIVCMIGLLCFGSGMVLIFLATQNYLVDAYLPTAASVMAAGTVTRSIIGVVLPLFTLNMYDALGINWASCVVAFIALVFTPVPVLLFVYGRRIRRLTKHGRMSDDHYLALAEARTVLVREKTREGDAEMASRIPPINDIDEENDDPVLEDNLSERFANGVL</sequence>
<evidence type="ECO:0000256" key="4">
    <source>
        <dbReference type="ARBA" id="ARBA00022989"/>
    </source>
</evidence>
<dbReference type="FunFam" id="1.20.1250.20:FF:000011">
    <property type="entry name" value="MFS multidrug transporter, putative"/>
    <property type="match status" value="1"/>
</dbReference>
<evidence type="ECO:0000256" key="7">
    <source>
        <dbReference type="SAM" id="Phobius"/>
    </source>
</evidence>
<protein>
    <recommendedName>
        <fullName evidence="8">Major facilitator superfamily (MFS) profile domain-containing protein</fullName>
    </recommendedName>
</protein>
<feature type="region of interest" description="Disordered" evidence="6">
    <location>
        <begin position="462"/>
        <end position="486"/>
    </location>
</feature>
<dbReference type="STRING" id="105984.A0A427XZK1"/>
<evidence type="ECO:0000256" key="1">
    <source>
        <dbReference type="ARBA" id="ARBA00004141"/>
    </source>
</evidence>